<dbReference type="RefSeq" id="WP_076671665.1">
    <property type="nucleotide sequence ID" value="NZ_FTPP01000004.1"/>
</dbReference>
<keyword evidence="5" id="KW-1185">Reference proteome</keyword>
<evidence type="ECO:0000259" key="3">
    <source>
        <dbReference type="Pfam" id="PF16318"/>
    </source>
</evidence>
<dbReference type="AlphaFoldDB" id="A0A1R3XSJ2"/>
<dbReference type="STRING" id="1317125.SAMN05444128_3567"/>
<dbReference type="InterPro" id="IPR032530">
    <property type="entry name" value="DUF4957"/>
</dbReference>
<evidence type="ECO:0000256" key="2">
    <source>
        <dbReference type="SAM" id="SignalP"/>
    </source>
</evidence>
<feature type="domain" description="DUF4957" evidence="3">
    <location>
        <begin position="253"/>
        <end position="401"/>
    </location>
</feature>
<dbReference type="Proteomes" id="UP000187181">
    <property type="component" value="Unassembled WGS sequence"/>
</dbReference>
<dbReference type="SUPFAM" id="SSF51126">
    <property type="entry name" value="Pectin lyase-like"/>
    <property type="match status" value="1"/>
</dbReference>
<dbReference type="Pfam" id="PF16318">
    <property type="entry name" value="DUF4957"/>
    <property type="match status" value="1"/>
</dbReference>
<organism evidence="4 5">
    <name type="scientific">Pontibacter indicus</name>
    <dbReference type="NCBI Taxonomy" id="1317125"/>
    <lineage>
        <taxon>Bacteria</taxon>
        <taxon>Pseudomonadati</taxon>
        <taxon>Bacteroidota</taxon>
        <taxon>Cytophagia</taxon>
        <taxon>Cytophagales</taxon>
        <taxon>Hymenobacteraceae</taxon>
        <taxon>Pontibacter</taxon>
    </lineage>
</organism>
<evidence type="ECO:0000313" key="5">
    <source>
        <dbReference type="Proteomes" id="UP000187181"/>
    </source>
</evidence>
<feature type="region of interest" description="Disordered" evidence="1">
    <location>
        <begin position="527"/>
        <end position="549"/>
    </location>
</feature>
<protein>
    <submittedName>
        <fullName evidence="4">SusE outer membrane protein</fullName>
    </submittedName>
</protein>
<dbReference type="InterPro" id="IPR011050">
    <property type="entry name" value="Pectin_lyase_fold/virulence"/>
</dbReference>
<proteinExistence type="predicted"/>
<accession>A0A1R3XSJ2</accession>
<dbReference type="InterPro" id="IPR012334">
    <property type="entry name" value="Pectin_lyas_fold"/>
</dbReference>
<dbReference type="EMBL" id="FTPP01000004">
    <property type="protein sequence ID" value="SIT94433.1"/>
    <property type="molecule type" value="Genomic_DNA"/>
</dbReference>
<feature type="compositionally biased region" description="Polar residues" evidence="1">
    <location>
        <begin position="527"/>
        <end position="541"/>
    </location>
</feature>
<dbReference type="Gene3D" id="2.160.20.10">
    <property type="entry name" value="Single-stranded right-handed beta-helix, Pectin lyase-like"/>
    <property type="match status" value="1"/>
</dbReference>
<feature type="chain" id="PRO_5013226866" evidence="2">
    <location>
        <begin position="23"/>
        <end position="549"/>
    </location>
</feature>
<name>A0A1R3XSJ2_9BACT</name>
<evidence type="ECO:0000256" key="1">
    <source>
        <dbReference type="SAM" id="MobiDB-lite"/>
    </source>
</evidence>
<evidence type="ECO:0000313" key="4">
    <source>
        <dbReference type="EMBL" id="SIT94433.1"/>
    </source>
</evidence>
<sequence>MKKNLTKIASSFLPVVLLGVLAISCKEETDHVEPMRMFTPAGAMKSTSGETKVKLTWNPSLYTTATSGVTYTVEVAADSMFQTPVIVSVQTDTAGVVFTEDQLEVKKLYYARIKANALDTRPESKWVTSNRFSIRGEQIFAPLVNKEIRDKTVVLRWRPTTGLTKIVVTPANGAPVEYEISAEEIEASAKTITGLAATTSYKADIFAGTKHKGTVSFTTKEPSVFTETVATAAELEAAIARAASGDVIGLEPGTYDHSANNLVISEKHLTLQSVSGDPANTTVLFKEITLKGNGAGVKLSGIGFDGTAASAAYFLNLAGLGSDGEAANFTSILVENCTVNFTANCFMRANRGSSNGTHKIESIVVKNTVGSNNGTGSYHYFHLDKLEFKKLEIENSTFYNSGRAFIGWATNMTAPAKPVISINQTTINNFGFSGRNNILLDANANAVEFTMQNSIVANTPKEGTVGTSLLRASTDGSSILVVKNNNFFKLLDGATPAVELTFPSYVQLSSNTTIDLGWTGSTTNFNLPSGSEVRTGSTTSGALGDPRWW</sequence>
<dbReference type="InterPro" id="IPR013783">
    <property type="entry name" value="Ig-like_fold"/>
</dbReference>
<reference evidence="5" key="1">
    <citation type="submission" date="2017-01" db="EMBL/GenBank/DDBJ databases">
        <authorList>
            <person name="Varghese N."/>
            <person name="Submissions S."/>
        </authorList>
    </citation>
    <scope>NUCLEOTIDE SEQUENCE [LARGE SCALE GENOMIC DNA]</scope>
    <source>
        <strain evidence="5">LP100</strain>
    </source>
</reference>
<dbReference type="InterPro" id="IPR036116">
    <property type="entry name" value="FN3_sf"/>
</dbReference>
<feature type="signal peptide" evidence="2">
    <location>
        <begin position="1"/>
        <end position="22"/>
    </location>
</feature>
<dbReference type="Gene3D" id="2.60.40.10">
    <property type="entry name" value="Immunoglobulins"/>
    <property type="match status" value="1"/>
</dbReference>
<keyword evidence="2" id="KW-0732">Signal</keyword>
<dbReference type="PROSITE" id="PS51257">
    <property type="entry name" value="PROKAR_LIPOPROTEIN"/>
    <property type="match status" value="1"/>
</dbReference>
<gene>
    <name evidence="4" type="ORF">SAMN05444128_3567</name>
</gene>
<dbReference type="SUPFAM" id="SSF49265">
    <property type="entry name" value="Fibronectin type III"/>
    <property type="match status" value="1"/>
</dbReference>